<dbReference type="EMBL" id="CM015732">
    <property type="protein sequence ID" value="KAF3705330.1"/>
    <property type="molecule type" value="Genomic_DNA"/>
</dbReference>
<keyword evidence="2" id="KW-1185">Reference proteome</keyword>
<evidence type="ECO:0000313" key="2">
    <source>
        <dbReference type="Proteomes" id="UP000503349"/>
    </source>
</evidence>
<dbReference type="AlphaFoldDB" id="A0A6G1QRH9"/>
<organism evidence="1 2">
    <name type="scientific">Channa argus</name>
    <name type="common">Northern snakehead</name>
    <name type="synonym">Ophicephalus argus</name>
    <dbReference type="NCBI Taxonomy" id="215402"/>
    <lineage>
        <taxon>Eukaryota</taxon>
        <taxon>Metazoa</taxon>
        <taxon>Chordata</taxon>
        <taxon>Craniata</taxon>
        <taxon>Vertebrata</taxon>
        <taxon>Euteleostomi</taxon>
        <taxon>Actinopterygii</taxon>
        <taxon>Neopterygii</taxon>
        <taxon>Teleostei</taxon>
        <taxon>Neoteleostei</taxon>
        <taxon>Acanthomorphata</taxon>
        <taxon>Anabantaria</taxon>
        <taxon>Anabantiformes</taxon>
        <taxon>Channoidei</taxon>
        <taxon>Channidae</taxon>
        <taxon>Channa</taxon>
    </lineage>
</organism>
<dbReference type="Proteomes" id="UP000503349">
    <property type="component" value="Chromosome 21"/>
</dbReference>
<name>A0A6G1QRH9_CHAAH</name>
<proteinExistence type="predicted"/>
<reference evidence="1 2" key="1">
    <citation type="submission" date="2019-02" db="EMBL/GenBank/DDBJ databases">
        <title>Opniocepnalus argus genome.</title>
        <authorList>
            <person name="Zhou C."/>
            <person name="Xiao S."/>
        </authorList>
    </citation>
    <scope>NUCLEOTIDE SEQUENCE [LARGE SCALE GENOMIC DNA]</scope>
    <source>
        <strain evidence="1">OARG1902GOOAL</strain>
        <tissue evidence="1">Muscle</tissue>
    </source>
</reference>
<reference evidence="2" key="2">
    <citation type="submission" date="2019-02" db="EMBL/GenBank/DDBJ databases">
        <title>Opniocepnalus argus Var Kimnra genome.</title>
        <authorList>
            <person name="Zhou C."/>
            <person name="Xiao S."/>
        </authorList>
    </citation>
    <scope>NUCLEOTIDE SEQUENCE [LARGE SCALE GENOMIC DNA]</scope>
</reference>
<accession>A0A6G1QRH9</accession>
<sequence>MIVEVVEIKDFGKFVIIMVNNDVMQTLKAKVLIPSSSQNSVKQGNLKLSCSVCLTDSHI</sequence>
<protein>
    <submittedName>
        <fullName evidence="1">Uncharacterized protein</fullName>
    </submittedName>
</protein>
<gene>
    <name evidence="1" type="ORF">EXN66_Car021021</name>
</gene>
<evidence type="ECO:0000313" key="1">
    <source>
        <dbReference type="EMBL" id="KAF3705330.1"/>
    </source>
</evidence>